<dbReference type="AlphaFoldDB" id="A0AAE9DVQ5"/>
<dbReference type="PANTHER" id="PTHR12395:SF12">
    <property type="entry name" value="DECAPPING NUCLEASE"/>
    <property type="match status" value="1"/>
</dbReference>
<dbReference type="GO" id="GO:0004518">
    <property type="term" value="F:nuclease activity"/>
    <property type="evidence" value="ECO:0007669"/>
    <property type="project" value="UniProtKB-KW"/>
</dbReference>
<keyword evidence="2" id="KW-0479">Metal-binding</keyword>
<evidence type="ECO:0000256" key="2">
    <source>
        <dbReference type="RuleBase" id="RU367113"/>
    </source>
</evidence>
<dbReference type="PANTHER" id="PTHR12395">
    <property type="entry name" value="DOM-3 RELATED"/>
    <property type="match status" value="1"/>
</dbReference>
<dbReference type="GO" id="GO:0000166">
    <property type="term" value="F:nucleotide binding"/>
    <property type="evidence" value="ECO:0007669"/>
    <property type="project" value="UniProtKB-KW"/>
</dbReference>
<dbReference type="GO" id="GO:0016787">
    <property type="term" value="F:hydrolase activity"/>
    <property type="evidence" value="ECO:0007669"/>
    <property type="project" value="UniProtKB-KW"/>
</dbReference>
<dbReference type="EMBL" id="CP090891">
    <property type="protein sequence ID" value="ULU13554.1"/>
    <property type="molecule type" value="Genomic_DNA"/>
</dbReference>
<dbReference type="InterPro" id="IPR039039">
    <property type="entry name" value="RAI1-like_fam"/>
</dbReference>
<keyword evidence="2" id="KW-0539">Nucleus</keyword>
<keyword evidence="2" id="KW-0694">RNA-binding</keyword>
<dbReference type="GO" id="GO:0005634">
    <property type="term" value="C:nucleus"/>
    <property type="evidence" value="ECO:0007669"/>
    <property type="project" value="UniProtKB-SubCell"/>
</dbReference>
<dbReference type="EC" id="3.6.1.-" evidence="2"/>
<evidence type="ECO:0000313" key="7">
    <source>
        <dbReference type="Proteomes" id="UP000827892"/>
    </source>
</evidence>
<evidence type="ECO:0000259" key="3">
    <source>
        <dbReference type="Pfam" id="PF08652"/>
    </source>
</evidence>
<dbReference type="GO" id="GO:0003723">
    <property type="term" value="F:RNA binding"/>
    <property type="evidence" value="ECO:0007669"/>
    <property type="project" value="UniProtKB-KW"/>
</dbReference>
<dbReference type="Pfam" id="PF08652">
    <property type="entry name" value="RAI1"/>
    <property type="match status" value="1"/>
</dbReference>
<protein>
    <recommendedName>
        <fullName evidence="2">Decapping nuclease</fullName>
        <ecNumber evidence="2">3.6.1.-</ecNumber>
    </recommendedName>
</protein>
<evidence type="ECO:0000256" key="1">
    <source>
        <dbReference type="ARBA" id="ARBA00006562"/>
    </source>
</evidence>
<dbReference type="InterPro" id="IPR013961">
    <property type="entry name" value="RAI1"/>
</dbReference>
<evidence type="ECO:0000313" key="5">
    <source>
        <dbReference type="EMBL" id="ULU13559.1"/>
    </source>
</evidence>
<dbReference type="GO" id="GO:0046872">
    <property type="term" value="F:metal ion binding"/>
    <property type="evidence" value="ECO:0007669"/>
    <property type="project" value="UniProtKB-KW"/>
</dbReference>
<evidence type="ECO:0000313" key="4">
    <source>
        <dbReference type="EMBL" id="ULU13554.1"/>
    </source>
</evidence>
<dbReference type="EMBL" id="CP090891">
    <property type="protein sequence ID" value="ULU13564.1"/>
    <property type="molecule type" value="Genomic_DNA"/>
</dbReference>
<dbReference type="EMBL" id="CP090891">
    <property type="protein sequence ID" value="ULU13559.1"/>
    <property type="molecule type" value="Genomic_DNA"/>
</dbReference>
<reference evidence="5 7" key="1">
    <citation type="submission" date="2022-05" db="EMBL/GenBank/DDBJ databases">
        <title>Chromosome-level reference genomes for two strains of Caenorhabditis briggsae: an improved platform for comparative genomics.</title>
        <authorList>
            <person name="Stevens L."/>
            <person name="Andersen E.C."/>
        </authorList>
    </citation>
    <scope>NUCLEOTIDE SEQUENCE [LARGE SCALE GENOMIC DNA]</scope>
    <source>
        <strain evidence="5">QX1410_ONT</strain>
        <tissue evidence="5">Whole-organism</tissue>
    </source>
</reference>
<comment type="function">
    <text evidence="2">Decapping enzyme for NAD-capped RNAs: specifically hydrolyzes the nicotinamide adenine dinucleotide (NAD) cap from a subset of RNAs by removing the entire NAD moiety from the 5'-end of an NAD-capped RNA.</text>
</comment>
<name>A0AAE9DVQ5_CAEBR</name>
<feature type="domain" description="RAI1-like" evidence="3">
    <location>
        <begin position="189"/>
        <end position="401"/>
    </location>
</feature>
<proteinExistence type="inferred from homology"/>
<dbReference type="Proteomes" id="UP000827892">
    <property type="component" value="Chromosome I"/>
</dbReference>
<gene>
    <name evidence="4" type="ORF">L3Y34_016211</name>
    <name evidence="5" type="ORF">L3Y34_016213</name>
    <name evidence="6" type="ORF">L3Y34_016215</name>
</gene>
<keyword evidence="2" id="KW-0378">Hydrolase</keyword>
<comment type="cofactor">
    <cofactor evidence="2">
        <name>a divalent metal cation</name>
        <dbReference type="ChEBI" id="CHEBI:60240"/>
    </cofactor>
</comment>
<accession>A0AAE9DVQ5</accession>
<evidence type="ECO:0000313" key="6">
    <source>
        <dbReference type="EMBL" id="ULU13564.1"/>
    </source>
</evidence>
<comment type="subcellular location">
    <subcellularLocation>
        <location evidence="2">Nucleus</location>
    </subcellularLocation>
</comment>
<keyword evidence="2" id="KW-0547">Nucleotide-binding</keyword>
<sequence length="484" mass="56285">MELITITSGISKAVLSTGSCSLENSQKIRNECPEYSLCRIEKLKTEEIFGKMREKKREWDKIKKENEAEKKWPLWDVGRDEGVCYSGTEVQGRKKTFWNFEKAKEGDPEYDDAQKLELSTEMATGMSQDFNITNVGYYKRDNEMNVTVDARPSHLNGNHIQFQELQTSEGYVPKDQCINLAEPEVIDNGNIENYFESLLNYISIEGFGKEKPLFVTNKSFMGYLASKPIRGTILIFRYMGIIFISYEKRERKSPEDDKKKASDALAYTHGANYAHYLKKKSDEEKIPEDYAKSGCKAVMKCDVSIGYKKETVLYSAEIDALDELNQHIELKAIVYGTDNEYFWKSNICTFYWKMFFGGCSMMLVGDKFFRGEVPGCYLSRIEELKIGEIIDKTEKAKQKRDNLEPTEVFEEWSLEKGKERVRQFFREVNAEVQMSCRDSDVCILAKTDQQHWKFKPVNEQNETIQEFVKLVKTKMDIWRTNFSN</sequence>
<comment type="similarity">
    <text evidence="1 2">Belongs to the DXO/Dom3Z family.</text>
</comment>
<organism evidence="5 7">
    <name type="scientific">Caenorhabditis briggsae</name>
    <dbReference type="NCBI Taxonomy" id="6238"/>
    <lineage>
        <taxon>Eukaryota</taxon>
        <taxon>Metazoa</taxon>
        <taxon>Ecdysozoa</taxon>
        <taxon>Nematoda</taxon>
        <taxon>Chromadorea</taxon>
        <taxon>Rhabditida</taxon>
        <taxon>Rhabditina</taxon>
        <taxon>Rhabditomorpha</taxon>
        <taxon>Rhabditoidea</taxon>
        <taxon>Rhabditidae</taxon>
        <taxon>Peloderinae</taxon>
        <taxon>Caenorhabditis</taxon>
    </lineage>
</organism>
<keyword evidence="2" id="KW-0540">Nuclease</keyword>